<dbReference type="InterPro" id="IPR035647">
    <property type="entry name" value="EFG_III/V"/>
</dbReference>
<dbReference type="RefSeq" id="WP_057742545.1">
    <property type="nucleotide sequence ID" value="NZ_AZEF01000008.1"/>
</dbReference>
<comment type="similarity">
    <text evidence="1">Belongs to the IMPACT family.</text>
</comment>
<evidence type="ECO:0000259" key="2">
    <source>
        <dbReference type="Pfam" id="PF01205"/>
    </source>
</evidence>
<dbReference type="SUPFAM" id="SSF54980">
    <property type="entry name" value="EF-G C-terminal domain-like"/>
    <property type="match status" value="1"/>
</dbReference>
<dbReference type="PATRIC" id="fig|1423731.3.peg.396"/>
<comment type="caution">
    <text evidence="4">The sequence shown here is derived from an EMBL/GenBank/DDBJ whole genome shotgun (WGS) entry which is preliminary data.</text>
</comment>
<feature type="domain" description="Impact N-terminal" evidence="2">
    <location>
        <begin position="19"/>
        <end position="124"/>
    </location>
</feature>
<dbReference type="PANTHER" id="PTHR16301:SF20">
    <property type="entry name" value="IMPACT FAMILY MEMBER YIGZ"/>
    <property type="match status" value="1"/>
</dbReference>
<evidence type="ECO:0000256" key="1">
    <source>
        <dbReference type="ARBA" id="ARBA00007665"/>
    </source>
</evidence>
<dbReference type="PANTHER" id="PTHR16301">
    <property type="entry name" value="IMPACT-RELATED"/>
    <property type="match status" value="1"/>
</dbReference>
<dbReference type="EMBL" id="AZEF01000008">
    <property type="protein sequence ID" value="KRL02893.1"/>
    <property type="molecule type" value="Genomic_DNA"/>
</dbReference>
<dbReference type="InterPro" id="IPR020569">
    <property type="entry name" value="UPF0029_Impact_CS"/>
</dbReference>
<dbReference type="NCBIfam" id="TIGR00257">
    <property type="entry name" value="IMPACT_YIGZ"/>
    <property type="match status" value="1"/>
</dbReference>
<feature type="domain" description="UPF0029" evidence="3">
    <location>
        <begin position="140"/>
        <end position="195"/>
    </location>
</feature>
<keyword evidence="5" id="KW-1185">Reference proteome</keyword>
<dbReference type="Pfam" id="PF01205">
    <property type="entry name" value="Impact_N"/>
    <property type="match status" value="1"/>
</dbReference>
<dbReference type="GO" id="GO:0006446">
    <property type="term" value="P:regulation of translational initiation"/>
    <property type="evidence" value="ECO:0007669"/>
    <property type="project" value="TreeGrafter"/>
</dbReference>
<dbReference type="PROSITE" id="PS00910">
    <property type="entry name" value="UPF0029"/>
    <property type="match status" value="1"/>
</dbReference>
<dbReference type="Gene3D" id="3.30.230.30">
    <property type="entry name" value="Impact, N-terminal domain"/>
    <property type="match status" value="1"/>
</dbReference>
<dbReference type="OrthoDB" id="9813771at2"/>
<protein>
    <recommendedName>
        <fullName evidence="6">YigZ family protein</fullName>
    </recommendedName>
</protein>
<sequence length="216" mass="24200">MSNSYLTIKKTGNATITIKKSDFICSLARTKDEDTARKFITDVKANYPKANHNCFAYVIGQHNEIQRESDNGEPARTAGIPILEVLKKNELRNTTAVVTRFFGGIKLGTGGLIRTYTQATVTALETIGIVQCTLQKVIYVKVTYSQHKTLKNFLEKNNILLIDTAFTEAVTIQVAVESVQVEAFEKAIIDLLSARVSFEEGPERYIEHDYHLHSKN</sequence>
<dbReference type="Gene3D" id="3.30.70.240">
    <property type="match status" value="1"/>
</dbReference>
<dbReference type="Pfam" id="PF09186">
    <property type="entry name" value="DUF1949"/>
    <property type="match status" value="1"/>
</dbReference>
<dbReference type="InterPro" id="IPR020568">
    <property type="entry name" value="Ribosomal_Su5_D2-typ_SF"/>
</dbReference>
<dbReference type="InterPro" id="IPR015796">
    <property type="entry name" value="Impact_YigZ-like"/>
</dbReference>
<accession>A0A0R1M490</accession>
<dbReference type="SUPFAM" id="SSF54211">
    <property type="entry name" value="Ribosomal protein S5 domain 2-like"/>
    <property type="match status" value="1"/>
</dbReference>
<dbReference type="GO" id="GO:0005737">
    <property type="term" value="C:cytoplasm"/>
    <property type="evidence" value="ECO:0007669"/>
    <property type="project" value="TreeGrafter"/>
</dbReference>
<dbReference type="InterPro" id="IPR001498">
    <property type="entry name" value="Impact_N"/>
</dbReference>
<dbReference type="STRING" id="1423731.FC81_GL000383"/>
<evidence type="ECO:0000259" key="3">
    <source>
        <dbReference type="Pfam" id="PF09186"/>
    </source>
</evidence>
<dbReference type="Proteomes" id="UP000051621">
    <property type="component" value="Unassembled WGS sequence"/>
</dbReference>
<dbReference type="InterPro" id="IPR036956">
    <property type="entry name" value="Impact_N_sf"/>
</dbReference>
<proteinExistence type="inferred from homology"/>
<reference evidence="4 5" key="1">
    <citation type="journal article" date="2015" name="Genome Announc.">
        <title>Expanding the biotechnology potential of lactobacilli through comparative genomics of 213 strains and associated genera.</title>
        <authorList>
            <person name="Sun Z."/>
            <person name="Harris H.M."/>
            <person name="McCann A."/>
            <person name="Guo C."/>
            <person name="Argimon S."/>
            <person name="Zhang W."/>
            <person name="Yang X."/>
            <person name="Jeffery I.B."/>
            <person name="Cooney J.C."/>
            <person name="Kagawa T.F."/>
            <person name="Liu W."/>
            <person name="Song Y."/>
            <person name="Salvetti E."/>
            <person name="Wrobel A."/>
            <person name="Rasinkangas P."/>
            <person name="Parkhill J."/>
            <person name="Rea M.C."/>
            <person name="O'Sullivan O."/>
            <person name="Ritari J."/>
            <person name="Douillard F.P."/>
            <person name="Paul Ross R."/>
            <person name="Yang R."/>
            <person name="Briner A.E."/>
            <person name="Felis G.E."/>
            <person name="de Vos W.M."/>
            <person name="Barrangou R."/>
            <person name="Klaenhammer T.R."/>
            <person name="Caufield P.W."/>
            <person name="Cui Y."/>
            <person name="Zhang H."/>
            <person name="O'Toole P.W."/>
        </authorList>
    </citation>
    <scope>NUCLEOTIDE SEQUENCE [LARGE SCALE GENOMIC DNA]</scope>
    <source>
        <strain evidence="4 5">DSM 19910</strain>
    </source>
</reference>
<organism evidence="4 5">
    <name type="scientific">Liquorilactobacillus capillatus DSM 19910</name>
    <dbReference type="NCBI Taxonomy" id="1423731"/>
    <lineage>
        <taxon>Bacteria</taxon>
        <taxon>Bacillati</taxon>
        <taxon>Bacillota</taxon>
        <taxon>Bacilli</taxon>
        <taxon>Lactobacillales</taxon>
        <taxon>Lactobacillaceae</taxon>
        <taxon>Liquorilactobacillus</taxon>
    </lineage>
</organism>
<gene>
    <name evidence="4" type="ORF">FC81_GL000383</name>
</gene>
<evidence type="ECO:0000313" key="4">
    <source>
        <dbReference type="EMBL" id="KRL02893.1"/>
    </source>
</evidence>
<dbReference type="AlphaFoldDB" id="A0A0R1M490"/>
<name>A0A0R1M490_9LACO</name>
<evidence type="ECO:0008006" key="6">
    <source>
        <dbReference type="Google" id="ProtNLM"/>
    </source>
</evidence>
<dbReference type="InterPro" id="IPR015269">
    <property type="entry name" value="UPF0029_Impact_C"/>
</dbReference>
<dbReference type="InterPro" id="IPR023582">
    <property type="entry name" value="Impact"/>
</dbReference>
<evidence type="ECO:0000313" key="5">
    <source>
        <dbReference type="Proteomes" id="UP000051621"/>
    </source>
</evidence>